<organism evidence="2 3">
    <name type="scientific">Chenopodium quinoa</name>
    <name type="common">Quinoa</name>
    <dbReference type="NCBI Taxonomy" id="63459"/>
    <lineage>
        <taxon>Eukaryota</taxon>
        <taxon>Viridiplantae</taxon>
        <taxon>Streptophyta</taxon>
        <taxon>Embryophyta</taxon>
        <taxon>Tracheophyta</taxon>
        <taxon>Spermatophyta</taxon>
        <taxon>Magnoliopsida</taxon>
        <taxon>eudicotyledons</taxon>
        <taxon>Gunneridae</taxon>
        <taxon>Pentapetalae</taxon>
        <taxon>Caryophyllales</taxon>
        <taxon>Chenopodiaceae</taxon>
        <taxon>Chenopodioideae</taxon>
        <taxon>Atripliceae</taxon>
        <taxon>Chenopodium</taxon>
    </lineage>
</organism>
<keyword evidence="3" id="KW-1185">Reference proteome</keyword>
<dbReference type="Proteomes" id="UP000596660">
    <property type="component" value="Unplaced"/>
</dbReference>
<reference evidence="2" key="2">
    <citation type="submission" date="2021-03" db="UniProtKB">
        <authorList>
            <consortium name="EnsemblPlants"/>
        </authorList>
    </citation>
    <scope>IDENTIFICATION</scope>
</reference>
<evidence type="ECO:0000259" key="1">
    <source>
        <dbReference type="Pfam" id="PF12274"/>
    </source>
</evidence>
<proteinExistence type="predicted"/>
<dbReference type="Gramene" id="AUR62025354-RA">
    <property type="protein sequence ID" value="AUR62025354-RA:cds"/>
    <property type="gene ID" value="AUR62025354"/>
</dbReference>
<sequence>MITTKGKRSRRSTAPRKTQINWENSSVLNQFNVQSRNTFKLTKDDCNSPPATVRISKDFRVIMSDPEDKDIDSRSAACWESYTIIAINSRNDNPSDYELVETGPVGIGYLSSGSRILHFNFKVKIKGVSDVQTFFTELTETKINDVRVDHVVCMGPSNLLPEKADTRGCLCCYPQNIHHPEYSMLFRNGGEDHWKTLCSKIDEVHDYLWRIRRRKNKKDVDLSLKFSDTGLEYVGETCDCSDDRRASVALRLFNKEQGSNFELVKISGFKVVNTSIGFLMHMNFEAKEEPGVEVKTFFAEMKPIFEAAVIAQPIFIILLVRVTSLAGN</sequence>
<feature type="domain" description="DUF3615" evidence="1">
    <location>
        <begin position="247"/>
        <end position="301"/>
    </location>
</feature>
<dbReference type="OMA" id="QINWENS"/>
<dbReference type="AlphaFoldDB" id="A0A803M8X8"/>
<dbReference type="PANTHER" id="PTHR34710">
    <property type="entry name" value="OS03G0834100 PROTEIN"/>
    <property type="match status" value="1"/>
</dbReference>
<feature type="domain" description="DUF3615" evidence="1">
    <location>
        <begin position="90"/>
        <end position="180"/>
    </location>
</feature>
<accession>A0A803M8X8</accession>
<dbReference type="PANTHER" id="PTHR34710:SF20">
    <property type="entry name" value="OS10G0550200 PROTEIN"/>
    <property type="match status" value="1"/>
</dbReference>
<reference evidence="2" key="1">
    <citation type="journal article" date="2017" name="Nature">
        <title>The genome of Chenopodium quinoa.</title>
        <authorList>
            <person name="Jarvis D.E."/>
            <person name="Ho Y.S."/>
            <person name="Lightfoot D.J."/>
            <person name="Schmoeckel S.M."/>
            <person name="Li B."/>
            <person name="Borm T.J.A."/>
            <person name="Ohyanagi H."/>
            <person name="Mineta K."/>
            <person name="Michell C.T."/>
            <person name="Saber N."/>
            <person name="Kharbatia N.M."/>
            <person name="Rupper R.R."/>
            <person name="Sharp A.R."/>
            <person name="Dally N."/>
            <person name="Boughton B.A."/>
            <person name="Woo Y.H."/>
            <person name="Gao G."/>
            <person name="Schijlen E.G.W.M."/>
            <person name="Guo X."/>
            <person name="Momin A.A."/>
            <person name="Negrao S."/>
            <person name="Al-Babili S."/>
            <person name="Gehring C."/>
            <person name="Roessner U."/>
            <person name="Jung C."/>
            <person name="Murphy K."/>
            <person name="Arold S.T."/>
            <person name="Gojobori T."/>
            <person name="van der Linden C.G."/>
            <person name="van Loo E.N."/>
            <person name="Jellen E.N."/>
            <person name="Maughan P.J."/>
            <person name="Tester M."/>
        </authorList>
    </citation>
    <scope>NUCLEOTIDE SEQUENCE [LARGE SCALE GENOMIC DNA]</scope>
    <source>
        <strain evidence="2">cv. PI 614886</strain>
    </source>
</reference>
<protein>
    <recommendedName>
        <fullName evidence="1">DUF3615 domain-containing protein</fullName>
    </recommendedName>
</protein>
<dbReference type="EnsemblPlants" id="AUR62025354-RA">
    <property type="protein sequence ID" value="AUR62025354-RA:cds"/>
    <property type="gene ID" value="AUR62025354"/>
</dbReference>
<name>A0A803M8X8_CHEQI</name>
<dbReference type="InterPro" id="IPR022059">
    <property type="entry name" value="DUF3615"/>
</dbReference>
<evidence type="ECO:0000313" key="3">
    <source>
        <dbReference type="Proteomes" id="UP000596660"/>
    </source>
</evidence>
<dbReference type="Pfam" id="PF12274">
    <property type="entry name" value="DUF3615"/>
    <property type="match status" value="2"/>
</dbReference>
<evidence type="ECO:0000313" key="2">
    <source>
        <dbReference type="EnsemblPlants" id="AUR62025354-RA:cds"/>
    </source>
</evidence>